<evidence type="ECO:0000313" key="1">
    <source>
        <dbReference type="EMBL" id="MDT9599118.1"/>
    </source>
</evidence>
<name>A0ABU3Q6U0_9SPHN</name>
<evidence type="ECO:0000313" key="2">
    <source>
        <dbReference type="Proteomes" id="UP001259572"/>
    </source>
</evidence>
<sequence>MRYYRICFDTKERSFCFDEFLAEDDVQALREAEQHVDGEQEAVLWCGERRVSTVRSKADAKPVHS</sequence>
<accession>A0ABU3Q6U0</accession>
<protein>
    <submittedName>
        <fullName evidence="1">Uncharacterized protein</fullName>
    </submittedName>
</protein>
<proteinExistence type="predicted"/>
<reference evidence="1 2" key="1">
    <citation type="submission" date="2023-05" db="EMBL/GenBank/DDBJ databases">
        <authorList>
            <person name="Guo Y."/>
        </authorList>
    </citation>
    <scope>NUCLEOTIDE SEQUENCE [LARGE SCALE GENOMIC DNA]</scope>
    <source>
        <strain evidence="1 2">GR2756</strain>
    </source>
</reference>
<gene>
    <name evidence="1" type="ORF">RQX22_09175</name>
</gene>
<keyword evidence="2" id="KW-1185">Reference proteome</keyword>
<organism evidence="1 2">
    <name type="scientific">Sphingosinicella rhizophila</name>
    <dbReference type="NCBI Taxonomy" id="3050082"/>
    <lineage>
        <taxon>Bacteria</taxon>
        <taxon>Pseudomonadati</taxon>
        <taxon>Pseudomonadota</taxon>
        <taxon>Alphaproteobacteria</taxon>
        <taxon>Sphingomonadales</taxon>
        <taxon>Sphingosinicellaceae</taxon>
        <taxon>Sphingosinicella</taxon>
    </lineage>
</organism>
<dbReference type="RefSeq" id="WP_315725769.1">
    <property type="nucleotide sequence ID" value="NZ_JAVUPU010000004.1"/>
</dbReference>
<dbReference type="Proteomes" id="UP001259572">
    <property type="component" value="Unassembled WGS sequence"/>
</dbReference>
<dbReference type="EMBL" id="JAVUPU010000004">
    <property type="protein sequence ID" value="MDT9599118.1"/>
    <property type="molecule type" value="Genomic_DNA"/>
</dbReference>
<comment type="caution">
    <text evidence="1">The sequence shown here is derived from an EMBL/GenBank/DDBJ whole genome shotgun (WGS) entry which is preliminary data.</text>
</comment>